<evidence type="ECO:0000256" key="1">
    <source>
        <dbReference type="PROSITE-ProRule" id="PRU00339"/>
    </source>
</evidence>
<comment type="caution">
    <text evidence="2">The sequence shown here is derived from an EMBL/GenBank/DDBJ whole genome shotgun (WGS) entry which is preliminary data.</text>
</comment>
<dbReference type="Pfam" id="PF07661">
    <property type="entry name" value="MORN_2"/>
    <property type="match status" value="8"/>
</dbReference>
<gene>
    <name evidence="2" type="ORF">G4D72_10890</name>
</gene>
<dbReference type="PANTHER" id="PTHR46820">
    <property type="entry name" value="HISTONE-LYSINE N-METHYLTRANSFERASE SETD7"/>
    <property type="match status" value="1"/>
</dbReference>
<name>A0ABX0IB26_9FLAO</name>
<proteinExistence type="predicted"/>
<dbReference type="Pfam" id="PF13181">
    <property type="entry name" value="TPR_8"/>
    <property type="match status" value="1"/>
</dbReference>
<dbReference type="InterPro" id="IPR019734">
    <property type="entry name" value="TPR_rpt"/>
</dbReference>
<dbReference type="SUPFAM" id="SSF82185">
    <property type="entry name" value="Histone H3 K4-specific methyltransferase SET7/9 N-terminal domain"/>
    <property type="match status" value="6"/>
</dbReference>
<sequence>MKKTMLVIMTFCGVIAYSQKDYSLIYQSDSIIKSGVILHDNGKYEEAIQKYKLVDDLDPNFYKAQSEIAVSLFGLKDNTKLEKHLGDLYASGEMEKFPDLYIKYGSYLDDVNQLEKANEVFKAGEKHLSNHANFMYNFAIHHIKNKKKQEAVNCLKKAILLNPNYASSHFMLGLMAFENGNISEGSLCLISYLVIAPDGRFAADALKMLSLKFGENYTEKGNLVFSTQDDDFTELTEILRNQFPFNKNYKVKSKIDDPVTRQIQAVVEYAANHKIKDGFFENYYLPWMQAVVEKNEVEALTYYTLIGFEKTLGKQLTTHKKKIEFFSQNFIPTFWKLFTTQKINFFGKEDKVTIIYNNYRPYLIGKLIDDKKEGKFLYVDEYGNKKGELQFKNNLLNGVQLYFNQEGKLQEEKTFSDDELNGLRKYYYETGNLSYTENYTKGKLNGLATTYYPNGGKQCEVNFKEDERDGVLSCLYENGTAKSTLTYVNGKLEGKFTEFNEIGELTKKGSYKNEELDGEFIEYFDGKKLKSEVLYKDGKVASNAKEYYKNGALKLETFYSNGKKTKSIEYYRNGLLSEESFFSAEEDLDRLVFYNLLGEKFFEQKLKNGEIKSGLQYTYGSDKPVEINIAKKEFEIFGLEKNKYVTGEFSKGLKKGLWIYYHPNGNIKSKETYVNGKINGLQYNYDAFGNLTDIYNYVDGNLNGLSESYENDKVINSSYFVNDERSGPMTFYNLDGVVLRKDFMVEGDNLVSYHYNKNKSIHSKTNFIEKQISKFENFDSNAKQESSVDFTNKNGKVSFTSNNKVLNYTVDLKNGIYNGIYEIKDKNNTVVSTTNYTNGVKFGITKAYNPNGKIAYDLNYYSGDLHGDVKYYDLMGNLRLSFTSVFGEVTGITKRYNADKTVLNEVNEIDDLKEGDYKWFNKKGKLVAAIHYVNNVPVYYLSMDKQGEVTVKTKIINQTAEVVSTYPNGKKAFGFSLKNGGVNGKIQIFNTEGLPEFYAEYKDNNLNGKRLEYHANGKVYKSEVFINSDYNGVIEYFSEDGKKVISAEYKNDNLEGLYQEFENGVLKISKKYINDELVEIIK</sequence>
<protein>
    <recommendedName>
        <fullName evidence="4">Tetratricopeptide repeat protein</fullName>
    </recommendedName>
</protein>
<dbReference type="PANTHER" id="PTHR46820:SF1">
    <property type="entry name" value="HISTONE-LYSINE N-METHYLTRANSFERASE SETD7"/>
    <property type="match status" value="1"/>
</dbReference>
<evidence type="ECO:0000313" key="3">
    <source>
        <dbReference type="Proteomes" id="UP000800984"/>
    </source>
</evidence>
<feature type="repeat" description="TPR" evidence="1">
    <location>
        <begin position="28"/>
        <end position="61"/>
    </location>
</feature>
<dbReference type="InterPro" id="IPR011990">
    <property type="entry name" value="TPR-like_helical_dom_sf"/>
</dbReference>
<feature type="repeat" description="TPR" evidence="1">
    <location>
        <begin position="132"/>
        <end position="165"/>
    </location>
</feature>
<dbReference type="SMART" id="SM00028">
    <property type="entry name" value="TPR"/>
    <property type="match status" value="2"/>
</dbReference>
<dbReference type="RefSeq" id="WP_166077732.1">
    <property type="nucleotide sequence ID" value="NZ_JAAJBT010000006.1"/>
</dbReference>
<dbReference type="SUPFAM" id="SSF48452">
    <property type="entry name" value="TPR-like"/>
    <property type="match status" value="1"/>
</dbReference>
<dbReference type="Gene3D" id="1.25.40.10">
    <property type="entry name" value="Tetratricopeptide repeat domain"/>
    <property type="match status" value="1"/>
</dbReference>
<keyword evidence="1" id="KW-0802">TPR repeat</keyword>
<keyword evidence="3" id="KW-1185">Reference proteome</keyword>
<dbReference type="EMBL" id="JAAJBT010000006">
    <property type="protein sequence ID" value="NHM02611.1"/>
    <property type="molecule type" value="Genomic_DNA"/>
</dbReference>
<accession>A0ABX0IB26</accession>
<dbReference type="Gene3D" id="2.20.110.10">
    <property type="entry name" value="Histone H3 K4-specific methyltransferase SET7/9 N-terminal domain"/>
    <property type="match status" value="1"/>
</dbReference>
<evidence type="ECO:0000313" key="2">
    <source>
        <dbReference type="EMBL" id="NHM02611.1"/>
    </source>
</evidence>
<reference evidence="2 3" key="1">
    <citation type="submission" date="2020-02" db="EMBL/GenBank/DDBJ databases">
        <authorList>
            <person name="Chen W.-M."/>
        </authorList>
    </citation>
    <scope>NUCLEOTIDE SEQUENCE [LARGE SCALE GENOMIC DNA]</scope>
    <source>
        <strain evidence="2 3">KDG-16</strain>
    </source>
</reference>
<dbReference type="PROSITE" id="PS50005">
    <property type="entry name" value="TPR"/>
    <property type="match status" value="2"/>
</dbReference>
<evidence type="ECO:0008006" key="4">
    <source>
        <dbReference type="Google" id="ProtNLM"/>
    </source>
</evidence>
<dbReference type="InterPro" id="IPR011652">
    <property type="entry name" value="MORN_2"/>
</dbReference>
<organism evidence="2 3">
    <name type="scientific">Flavobacterium difficile</name>
    <dbReference type="NCBI Taxonomy" id="2709659"/>
    <lineage>
        <taxon>Bacteria</taxon>
        <taxon>Pseudomonadati</taxon>
        <taxon>Bacteroidota</taxon>
        <taxon>Flavobacteriia</taxon>
        <taxon>Flavobacteriales</taxon>
        <taxon>Flavobacteriaceae</taxon>
        <taxon>Flavobacterium</taxon>
    </lineage>
</organism>
<dbReference type="Gene3D" id="3.90.930.1">
    <property type="match status" value="4"/>
</dbReference>
<dbReference type="Proteomes" id="UP000800984">
    <property type="component" value="Unassembled WGS sequence"/>
</dbReference>